<evidence type="ECO:0000313" key="2">
    <source>
        <dbReference type="Proteomes" id="UP000061489"/>
    </source>
</evidence>
<name>W5YTZ9_9GAMM</name>
<evidence type="ECO:0000313" key="1">
    <source>
        <dbReference type="EMBL" id="AHI29923.1"/>
    </source>
</evidence>
<proteinExistence type="predicted"/>
<sequence length="54" mass="5794">MIDEGVVPDVGDKLNQLALSDKKKSVGLELVVFSVTDFESELVLPSCSVKEVSV</sequence>
<accession>W5YTZ9</accession>
<dbReference type="HOGENOM" id="CLU_3045135_0_0_6"/>
<organism evidence="1 2">
    <name type="scientific">Marinobacter similis</name>
    <dbReference type="NCBI Taxonomy" id="1420916"/>
    <lineage>
        <taxon>Bacteria</taxon>
        <taxon>Pseudomonadati</taxon>
        <taxon>Pseudomonadota</taxon>
        <taxon>Gammaproteobacteria</taxon>
        <taxon>Pseudomonadales</taxon>
        <taxon>Marinobacteraceae</taxon>
        <taxon>Marinobacter</taxon>
    </lineage>
</organism>
<dbReference type="Proteomes" id="UP000061489">
    <property type="component" value="Chromosome"/>
</dbReference>
<protein>
    <submittedName>
        <fullName evidence="1">Uncharacterized protein</fullName>
    </submittedName>
</protein>
<dbReference type="KEGG" id="msx:AU14_01105"/>
<dbReference type="EMBL" id="CP007151">
    <property type="protein sequence ID" value="AHI29923.1"/>
    <property type="molecule type" value="Genomic_DNA"/>
</dbReference>
<keyword evidence="2" id="KW-1185">Reference proteome</keyword>
<gene>
    <name evidence="1" type="ORF">AU14_01105</name>
</gene>
<dbReference type="AlphaFoldDB" id="W5YTZ9"/>
<reference evidence="1 2" key="1">
    <citation type="journal article" date="2014" name="Genome Announc.">
        <title>Draft Genome Sequences of Marinobacter similis A3d10T and Marinobacter salarius R9SW1T.</title>
        <authorList>
            <person name="Ivanova E.P."/>
            <person name="Ng H.J."/>
            <person name="Webb H.K."/>
            <person name="Feng G."/>
            <person name="Oshima K."/>
            <person name="Hattori M."/>
            <person name="Ohkuma M."/>
            <person name="Sergeev A.F."/>
            <person name="Mikhailov V.V."/>
            <person name="Crawford R.J."/>
            <person name="Sawabe T."/>
        </authorList>
    </citation>
    <scope>NUCLEOTIDE SEQUENCE [LARGE SCALE GENOMIC DNA]</scope>
    <source>
        <strain evidence="1 2">A3d10</strain>
    </source>
</reference>